<reference evidence="3" key="1">
    <citation type="submission" date="2022-02" db="EMBL/GenBank/DDBJ databases">
        <title>Paenibacillus sp. MBLB1832 Whole Genome Shotgun Sequencing.</title>
        <authorList>
            <person name="Hwang C.Y."/>
            <person name="Cho E.-S."/>
            <person name="Seo M.-J."/>
        </authorList>
    </citation>
    <scope>NUCLEOTIDE SEQUENCE</scope>
    <source>
        <strain evidence="3">MBLB1832</strain>
    </source>
</reference>
<dbReference type="KEGG" id="proo:MJB10_06130"/>
<dbReference type="Proteomes" id="UP001304650">
    <property type="component" value="Chromosome"/>
</dbReference>
<feature type="chain" id="PRO_5041721041" evidence="2">
    <location>
        <begin position="22"/>
        <end position="465"/>
    </location>
</feature>
<dbReference type="EMBL" id="CP130319">
    <property type="protein sequence ID" value="WNR45676.1"/>
    <property type="molecule type" value="Genomic_DNA"/>
</dbReference>
<dbReference type="PANTHER" id="PTHR43649">
    <property type="entry name" value="ARABINOSE-BINDING PROTEIN-RELATED"/>
    <property type="match status" value="1"/>
</dbReference>
<dbReference type="InterPro" id="IPR050490">
    <property type="entry name" value="Bact_solute-bd_prot1"/>
</dbReference>
<dbReference type="RefSeq" id="WP_314802621.1">
    <property type="nucleotide sequence ID" value="NZ_CP130319.1"/>
</dbReference>
<evidence type="ECO:0000313" key="3">
    <source>
        <dbReference type="EMBL" id="WNR45676.1"/>
    </source>
</evidence>
<dbReference type="InterPro" id="IPR006059">
    <property type="entry name" value="SBP"/>
</dbReference>
<evidence type="ECO:0000256" key="2">
    <source>
        <dbReference type="SAM" id="SignalP"/>
    </source>
</evidence>
<sequence length="465" mass="50979">MKKWVSSIVSVTLALSLAACSKTGGGAAGTSDTKPIDSSAKPIEAKPKDPVTIRITFQEGEMPKDQIAEFEQANPDIKISREDIAPTKLAAELAANEAPDIIKVNGLTEVPSYVIRGVAMDLTSRFQTSTLLKETDFLPVVDVYRFDGKERGKGSIYGFPKDWSPDFTLWINKKAFEAAKVPLPDPAKQLTWEEILDLSKKLTIKNGDTYTQYGFVKSGGTELDLTVLMHYLLSKGVDPNSADFSSIDFTKPEVKEFAELWNQFVQANVGPNSVNNFDKGIHPNDIFTNGKAAMTLKGYWFSGAMRDNEKAKTHLDDFIMLPPPIAKNGKFASPTGSATGAIINKKTKHPDEAWKVFEWFFGGKPAEVRAKSGYGVPALKHLVPALPQGTSFDKQTYQVLQDQLKYTGSNLSINPYLLNADSIIGKDMAPYYFGKGTLDESLANITKDANNIIKESKSAIDSAKK</sequence>
<feature type="signal peptide" evidence="2">
    <location>
        <begin position="1"/>
        <end position="21"/>
    </location>
</feature>
<dbReference type="Pfam" id="PF01547">
    <property type="entry name" value="SBP_bac_1"/>
    <property type="match status" value="1"/>
</dbReference>
<evidence type="ECO:0000313" key="4">
    <source>
        <dbReference type="Proteomes" id="UP001304650"/>
    </source>
</evidence>
<evidence type="ECO:0000256" key="1">
    <source>
        <dbReference type="SAM" id="MobiDB-lite"/>
    </source>
</evidence>
<gene>
    <name evidence="3" type="ORF">MJB10_06130</name>
</gene>
<dbReference type="SUPFAM" id="SSF53850">
    <property type="entry name" value="Periplasmic binding protein-like II"/>
    <property type="match status" value="1"/>
</dbReference>
<protein>
    <submittedName>
        <fullName evidence="3">Extracellular solute-binding protein</fullName>
    </submittedName>
</protein>
<dbReference type="PROSITE" id="PS51257">
    <property type="entry name" value="PROKAR_LIPOPROTEIN"/>
    <property type="match status" value="1"/>
</dbReference>
<keyword evidence="2" id="KW-0732">Signal</keyword>
<dbReference type="AlphaFoldDB" id="A0AA96LQW2"/>
<accession>A0AA96LQW2</accession>
<proteinExistence type="predicted"/>
<keyword evidence="4" id="KW-1185">Reference proteome</keyword>
<name>A0AA96LQW2_9BACL</name>
<dbReference type="Gene3D" id="3.40.190.10">
    <property type="entry name" value="Periplasmic binding protein-like II"/>
    <property type="match status" value="1"/>
</dbReference>
<organism evidence="3 4">
    <name type="scientific">Paenibacillus roseopurpureus</name>
    <dbReference type="NCBI Taxonomy" id="2918901"/>
    <lineage>
        <taxon>Bacteria</taxon>
        <taxon>Bacillati</taxon>
        <taxon>Bacillota</taxon>
        <taxon>Bacilli</taxon>
        <taxon>Bacillales</taxon>
        <taxon>Paenibacillaceae</taxon>
        <taxon>Paenibacillus</taxon>
    </lineage>
</organism>
<feature type="region of interest" description="Disordered" evidence="1">
    <location>
        <begin position="23"/>
        <end position="45"/>
    </location>
</feature>